<organism evidence="1 2">
    <name type="scientific">Persea americana</name>
    <name type="common">Avocado</name>
    <dbReference type="NCBI Taxonomy" id="3435"/>
    <lineage>
        <taxon>Eukaryota</taxon>
        <taxon>Viridiplantae</taxon>
        <taxon>Streptophyta</taxon>
        <taxon>Embryophyta</taxon>
        <taxon>Tracheophyta</taxon>
        <taxon>Spermatophyta</taxon>
        <taxon>Magnoliopsida</taxon>
        <taxon>Magnoliidae</taxon>
        <taxon>Laurales</taxon>
        <taxon>Lauraceae</taxon>
        <taxon>Persea</taxon>
    </lineage>
</organism>
<dbReference type="Proteomes" id="UP001234297">
    <property type="component" value="Chromosome 11"/>
</dbReference>
<comment type="caution">
    <text evidence="1">The sequence shown here is derived from an EMBL/GenBank/DDBJ whole genome shotgun (WGS) entry which is preliminary data.</text>
</comment>
<gene>
    <name evidence="1" type="ORF">MRB53_033862</name>
</gene>
<keyword evidence="2" id="KW-1185">Reference proteome</keyword>
<name>A0ACC2KVV2_PERAE</name>
<protein>
    <submittedName>
        <fullName evidence="1">Uncharacterized protein</fullName>
    </submittedName>
</protein>
<proteinExistence type="predicted"/>
<sequence length="154" mass="17407">MRRRHGKSLGVALLLLLVAFELPITCHCERLNLNDANLGAKFNNVTGKAKRWVKMASQWMVGLRDTLPALFKFYDYMISSLKGTFTSQNPWVGCVKVSWKECLRRNNGINKASILWCPFCAYYECDLAYKMGRLPFDAPDPFFDSSGANLTGSP</sequence>
<evidence type="ECO:0000313" key="1">
    <source>
        <dbReference type="EMBL" id="KAJ8625332.1"/>
    </source>
</evidence>
<dbReference type="EMBL" id="CM056819">
    <property type="protein sequence ID" value="KAJ8625332.1"/>
    <property type="molecule type" value="Genomic_DNA"/>
</dbReference>
<reference evidence="1 2" key="1">
    <citation type="journal article" date="2022" name="Hortic Res">
        <title>A haplotype resolved chromosomal level avocado genome allows analysis of novel avocado genes.</title>
        <authorList>
            <person name="Nath O."/>
            <person name="Fletcher S.J."/>
            <person name="Hayward A."/>
            <person name="Shaw L.M."/>
            <person name="Masouleh A.K."/>
            <person name="Furtado A."/>
            <person name="Henry R.J."/>
            <person name="Mitter N."/>
        </authorList>
    </citation>
    <scope>NUCLEOTIDE SEQUENCE [LARGE SCALE GENOMIC DNA]</scope>
    <source>
        <strain evidence="2">cv. Hass</strain>
    </source>
</reference>
<accession>A0ACC2KVV2</accession>
<evidence type="ECO:0000313" key="2">
    <source>
        <dbReference type="Proteomes" id="UP001234297"/>
    </source>
</evidence>